<evidence type="ECO:0000313" key="4">
    <source>
        <dbReference type="EMBL" id="MBL4927048.1"/>
    </source>
</evidence>
<dbReference type="PROSITE" id="PS51352">
    <property type="entry name" value="THIOREDOXIN_2"/>
    <property type="match status" value="1"/>
</dbReference>
<dbReference type="InterPro" id="IPR036249">
    <property type="entry name" value="Thioredoxin-like_sf"/>
</dbReference>
<evidence type="ECO:0000256" key="1">
    <source>
        <dbReference type="ARBA" id="ARBA00003565"/>
    </source>
</evidence>
<dbReference type="EMBL" id="JAESVP010000001">
    <property type="protein sequence ID" value="MBL4927048.1"/>
    <property type="molecule type" value="Genomic_DNA"/>
</dbReference>
<reference evidence="4" key="1">
    <citation type="submission" date="2021-01" db="EMBL/GenBank/DDBJ databases">
        <title>Genome seq and assembly of Tabrizicola sp. KVB23.</title>
        <authorList>
            <person name="Chhetri G."/>
        </authorList>
    </citation>
    <scope>NUCLEOTIDE SEQUENCE</scope>
    <source>
        <strain evidence="4">KVB23</strain>
    </source>
</reference>
<sequence>MTFKTGLTAFALAIGLGFTAAPLLAQTATTPAPATETAPAVGDISIGQADAKVKIVEYASFTCPHCADFHEWNWAKLKADYIDTGKVQFTLREVYFDRYGLWAAMMARCGGEMRYYGIVDILYSTQREWVNSEDPNVIVGNLKKIGRTAGMDDASLDVCMKDGATAEALVKQFETNFKADGVEGTPTIFINGVKHSNMQYDELKGLLDAELAK</sequence>
<protein>
    <submittedName>
        <fullName evidence="4">DsbA family protein</fullName>
    </submittedName>
</protein>
<comment type="function">
    <text evidence="1">May be required for disulfide bond formation in some proteins.</text>
</comment>
<dbReference type="Gene3D" id="3.40.30.10">
    <property type="entry name" value="Glutaredoxin"/>
    <property type="match status" value="1"/>
</dbReference>
<comment type="caution">
    <text evidence="4">The sequence shown here is derived from an EMBL/GenBank/DDBJ whole genome shotgun (WGS) entry which is preliminary data.</text>
</comment>
<keyword evidence="2" id="KW-0732">Signal</keyword>
<proteinExistence type="predicted"/>
<name>A0A8J7MNM1_9RHOB</name>
<dbReference type="Pfam" id="PF13462">
    <property type="entry name" value="Thioredoxin_4"/>
    <property type="match status" value="1"/>
</dbReference>
<dbReference type="SUPFAM" id="SSF52833">
    <property type="entry name" value="Thioredoxin-like"/>
    <property type="match status" value="1"/>
</dbReference>
<dbReference type="RefSeq" id="WP_202658251.1">
    <property type="nucleotide sequence ID" value="NZ_JAESVP010000001.1"/>
</dbReference>
<organism evidence="4 5">
    <name type="scientific">Fuscibacter oryzae</name>
    <dbReference type="NCBI Taxonomy" id="2803939"/>
    <lineage>
        <taxon>Bacteria</taxon>
        <taxon>Pseudomonadati</taxon>
        <taxon>Pseudomonadota</taxon>
        <taxon>Alphaproteobacteria</taxon>
        <taxon>Rhodobacterales</taxon>
        <taxon>Paracoccaceae</taxon>
        <taxon>Fuscibacter</taxon>
    </lineage>
</organism>
<keyword evidence="5" id="KW-1185">Reference proteome</keyword>
<feature type="domain" description="Thioredoxin" evidence="3">
    <location>
        <begin position="26"/>
        <end position="212"/>
    </location>
</feature>
<dbReference type="AlphaFoldDB" id="A0A8J7MNM1"/>
<gene>
    <name evidence="4" type="ORF">JI744_02905</name>
</gene>
<feature type="chain" id="PRO_5035322782" evidence="2">
    <location>
        <begin position="26"/>
        <end position="213"/>
    </location>
</feature>
<feature type="signal peptide" evidence="2">
    <location>
        <begin position="1"/>
        <end position="25"/>
    </location>
</feature>
<dbReference type="Proteomes" id="UP000619033">
    <property type="component" value="Unassembled WGS sequence"/>
</dbReference>
<dbReference type="InterPro" id="IPR013766">
    <property type="entry name" value="Thioredoxin_domain"/>
</dbReference>
<evidence type="ECO:0000259" key="3">
    <source>
        <dbReference type="PROSITE" id="PS51352"/>
    </source>
</evidence>
<dbReference type="InterPro" id="IPR012336">
    <property type="entry name" value="Thioredoxin-like_fold"/>
</dbReference>
<evidence type="ECO:0000256" key="2">
    <source>
        <dbReference type="SAM" id="SignalP"/>
    </source>
</evidence>
<accession>A0A8J7MNM1</accession>
<evidence type="ECO:0000313" key="5">
    <source>
        <dbReference type="Proteomes" id="UP000619033"/>
    </source>
</evidence>